<dbReference type="Proteomes" id="UP001596548">
    <property type="component" value="Unassembled WGS sequence"/>
</dbReference>
<accession>A0ABW2I5P5</accession>
<evidence type="ECO:0000313" key="1">
    <source>
        <dbReference type="EMBL" id="MFC7280227.1"/>
    </source>
</evidence>
<gene>
    <name evidence="1" type="ORF">ACFQS1_40270</name>
</gene>
<comment type="caution">
    <text evidence="1">The sequence shown here is derived from an EMBL/GenBank/DDBJ whole genome shotgun (WGS) entry which is preliminary data.</text>
</comment>
<protein>
    <submittedName>
        <fullName evidence="1">Uncharacterized protein</fullName>
    </submittedName>
</protein>
<dbReference type="EMBL" id="JBHTBJ010000095">
    <property type="protein sequence ID" value="MFC7280227.1"/>
    <property type="molecule type" value="Genomic_DNA"/>
</dbReference>
<keyword evidence="2" id="KW-1185">Reference proteome</keyword>
<sequence length="81" mass="8489">MVPVAMDVAAHPFDRPGFGGGNGDARCHSRETRHVERDCRGPALNGVVGLGQLLVDRGEADAQSFGLAEPGFAFRLGDAGR</sequence>
<organism evidence="1 2">
    <name type="scientific">Paractinoplanes rhizophilus</name>
    <dbReference type="NCBI Taxonomy" id="1416877"/>
    <lineage>
        <taxon>Bacteria</taxon>
        <taxon>Bacillati</taxon>
        <taxon>Actinomycetota</taxon>
        <taxon>Actinomycetes</taxon>
        <taxon>Micromonosporales</taxon>
        <taxon>Micromonosporaceae</taxon>
        <taxon>Paractinoplanes</taxon>
    </lineage>
</organism>
<name>A0ABW2I5P5_9ACTN</name>
<proteinExistence type="predicted"/>
<dbReference type="RefSeq" id="WP_378978313.1">
    <property type="nucleotide sequence ID" value="NZ_JBHTBJ010000095.1"/>
</dbReference>
<reference evidence="2" key="1">
    <citation type="journal article" date="2019" name="Int. J. Syst. Evol. Microbiol.">
        <title>The Global Catalogue of Microorganisms (GCM) 10K type strain sequencing project: providing services to taxonomists for standard genome sequencing and annotation.</title>
        <authorList>
            <consortium name="The Broad Institute Genomics Platform"/>
            <consortium name="The Broad Institute Genome Sequencing Center for Infectious Disease"/>
            <person name="Wu L."/>
            <person name="Ma J."/>
        </authorList>
    </citation>
    <scope>NUCLEOTIDE SEQUENCE [LARGE SCALE GENOMIC DNA]</scope>
    <source>
        <strain evidence="2">XZYJT-10</strain>
    </source>
</reference>
<evidence type="ECO:0000313" key="2">
    <source>
        <dbReference type="Proteomes" id="UP001596548"/>
    </source>
</evidence>